<comment type="caution">
    <text evidence="5">The sequence shown here is derived from an EMBL/GenBank/DDBJ whole genome shotgun (WGS) entry which is preliminary data.</text>
</comment>
<dbReference type="InterPro" id="IPR055170">
    <property type="entry name" value="GFO_IDH_MocA-like_dom"/>
</dbReference>
<dbReference type="Pfam" id="PF22725">
    <property type="entry name" value="GFO_IDH_MocA_C3"/>
    <property type="match status" value="1"/>
</dbReference>
<protein>
    <submittedName>
        <fullName evidence="5">Dehydrogenase</fullName>
    </submittedName>
</protein>
<name>A0A9X2K1G7_9ACTN</name>
<feature type="domain" description="Gfo/Idh/MocA-like oxidoreductase N-terminal" evidence="3">
    <location>
        <begin position="14"/>
        <end position="84"/>
    </location>
</feature>
<dbReference type="PANTHER" id="PTHR43708">
    <property type="entry name" value="CONSERVED EXPRESSED OXIDOREDUCTASE (EUROFUNG)"/>
    <property type="match status" value="1"/>
</dbReference>
<evidence type="ECO:0000313" key="6">
    <source>
        <dbReference type="Proteomes" id="UP001139648"/>
    </source>
</evidence>
<dbReference type="GO" id="GO:0016491">
    <property type="term" value="F:oxidoreductase activity"/>
    <property type="evidence" value="ECO:0007669"/>
    <property type="project" value="UniProtKB-KW"/>
</dbReference>
<dbReference type="Pfam" id="PF01408">
    <property type="entry name" value="GFO_IDH_MocA"/>
    <property type="match status" value="1"/>
</dbReference>
<dbReference type="Proteomes" id="UP001139648">
    <property type="component" value="Unassembled WGS sequence"/>
</dbReference>
<organism evidence="5 6">
    <name type="scientific">Nonomuraea thailandensis</name>
    <dbReference type="NCBI Taxonomy" id="1188745"/>
    <lineage>
        <taxon>Bacteria</taxon>
        <taxon>Bacillati</taxon>
        <taxon>Actinomycetota</taxon>
        <taxon>Actinomycetes</taxon>
        <taxon>Streptosporangiales</taxon>
        <taxon>Streptosporangiaceae</taxon>
        <taxon>Nonomuraea</taxon>
    </lineage>
</organism>
<dbReference type="GO" id="GO:0000166">
    <property type="term" value="F:nucleotide binding"/>
    <property type="evidence" value="ECO:0007669"/>
    <property type="project" value="InterPro"/>
</dbReference>
<keyword evidence="2" id="KW-0560">Oxidoreductase</keyword>
<evidence type="ECO:0000313" key="5">
    <source>
        <dbReference type="EMBL" id="MCP2353516.1"/>
    </source>
</evidence>
<dbReference type="InterPro" id="IPR000683">
    <property type="entry name" value="Gfo/Idh/MocA-like_OxRdtase_N"/>
</dbReference>
<dbReference type="SUPFAM" id="SSF55347">
    <property type="entry name" value="Glyceraldehyde-3-phosphate dehydrogenase-like, C-terminal domain"/>
    <property type="match status" value="1"/>
</dbReference>
<reference evidence="5" key="1">
    <citation type="submission" date="2022-06" db="EMBL/GenBank/DDBJ databases">
        <title>Sequencing the genomes of 1000 actinobacteria strains.</title>
        <authorList>
            <person name="Klenk H.-P."/>
        </authorList>
    </citation>
    <scope>NUCLEOTIDE SEQUENCE</scope>
    <source>
        <strain evidence="5">DSM 46694</strain>
    </source>
</reference>
<dbReference type="Gene3D" id="3.30.360.10">
    <property type="entry name" value="Dihydrodipicolinate Reductase, domain 2"/>
    <property type="match status" value="1"/>
</dbReference>
<dbReference type="AlphaFoldDB" id="A0A9X2K1G7"/>
<dbReference type="InterPro" id="IPR051317">
    <property type="entry name" value="Gfo/Idh/MocA_oxidoreduct"/>
</dbReference>
<proteinExistence type="inferred from homology"/>
<accession>A0A9X2K1G7</accession>
<dbReference type="Gene3D" id="3.40.50.720">
    <property type="entry name" value="NAD(P)-binding Rossmann-like Domain"/>
    <property type="match status" value="1"/>
</dbReference>
<dbReference type="EMBL" id="JAMZEB010000001">
    <property type="protein sequence ID" value="MCP2353516.1"/>
    <property type="molecule type" value="Genomic_DNA"/>
</dbReference>
<evidence type="ECO:0000259" key="4">
    <source>
        <dbReference type="Pfam" id="PF22725"/>
    </source>
</evidence>
<comment type="similarity">
    <text evidence="1">Belongs to the Gfo/Idh/MocA family.</text>
</comment>
<evidence type="ECO:0000256" key="2">
    <source>
        <dbReference type="ARBA" id="ARBA00023002"/>
    </source>
</evidence>
<keyword evidence="6" id="KW-1185">Reference proteome</keyword>
<dbReference type="InterPro" id="IPR036291">
    <property type="entry name" value="NAD(P)-bd_dom_sf"/>
</dbReference>
<dbReference type="SUPFAM" id="SSF51735">
    <property type="entry name" value="NAD(P)-binding Rossmann-fold domains"/>
    <property type="match status" value="1"/>
</dbReference>
<evidence type="ECO:0000256" key="1">
    <source>
        <dbReference type="ARBA" id="ARBA00010928"/>
    </source>
</evidence>
<sequence length="338" mass="36657">MRQRVLPGLLALSQTVVGVWARDVQRARALIGEYDVGFVTDDYDALLDSVDLVYVAVPVAARVPLAGAAHRAGLPALVEMPLGLPLPLPQPTPPGRRCSVPTLHGFDLTSGPVVAAASYRRTAPAFIRLRELLADRMVHTIEFSVRAGFERASFDPRRWHADPFVAGGGLLAALGGPRLDLLLWLLGEPVEITGEIDRRFPRGAERQATLQLTWPRGTKAAVAVERSESRPHDRLRVTFDGGYLEADPMDSGMLRGRIDDARVRMLHPPDINPHVPLLADFARSAAEGTDPACPIADAMTVDRLIATAYTRAPDPGPASSPAFTPTVSRVRSGIYRLQ</sequence>
<feature type="domain" description="GFO/IDH/MocA-like oxidoreductase" evidence="4">
    <location>
        <begin position="144"/>
        <end position="244"/>
    </location>
</feature>
<evidence type="ECO:0000259" key="3">
    <source>
        <dbReference type="Pfam" id="PF01408"/>
    </source>
</evidence>
<dbReference type="PANTHER" id="PTHR43708:SF5">
    <property type="entry name" value="CONSERVED EXPRESSED OXIDOREDUCTASE (EUROFUNG)-RELATED"/>
    <property type="match status" value="1"/>
</dbReference>
<gene>
    <name evidence="5" type="ORF">HD597_000536</name>
</gene>